<gene>
    <name evidence="3" type="ORF">FBF83_18125</name>
</gene>
<evidence type="ECO:0000313" key="3">
    <source>
        <dbReference type="EMBL" id="TKD67966.1"/>
    </source>
</evidence>
<protein>
    <submittedName>
        <fullName evidence="3">DUF948 domain-containing protein</fullName>
    </submittedName>
</protein>
<feature type="transmembrane region" description="Helical" evidence="2">
    <location>
        <begin position="6"/>
        <end position="24"/>
    </location>
</feature>
<feature type="coiled-coil region" evidence="1">
    <location>
        <begin position="27"/>
        <end position="54"/>
    </location>
</feature>
<evidence type="ECO:0000313" key="4">
    <source>
        <dbReference type="Proteomes" id="UP000310541"/>
    </source>
</evidence>
<reference evidence="3 4" key="1">
    <citation type="submission" date="2019-04" db="EMBL/GenBank/DDBJ databases">
        <title>Genome sequence of Bacillus hwajinpoensis strain Y2.</title>
        <authorList>
            <person name="Fair J.L."/>
            <person name="Maclea K.S."/>
        </authorList>
    </citation>
    <scope>NUCLEOTIDE SEQUENCE [LARGE SCALE GENOMIC DNA]</scope>
    <source>
        <strain evidence="3 4">Y2</strain>
    </source>
</reference>
<name>A0A4U1MD00_9BACL</name>
<evidence type="ECO:0000256" key="2">
    <source>
        <dbReference type="SAM" id="Phobius"/>
    </source>
</evidence>
<evidence type="ECO:0000256" key="1">
    <source>
        <dbReference type="SAM" id="Coils"/>
    </source>
</evidence>
<dbReference type="EMBL" id="SWFM01000007">
    <property type="protein sequence ID" value="TKD67966.1"/>
    <property type="molecule type" value="Genomic_DNA"/>
</dbReference>
<keyword evidence="1" id="KW-0175">Coiled coil</keyword>
<sequence length="147" mass="16381">MEIILYLSVAIIAIAFAVLVYFVAQTLKSLKDTLSNTAKTLDSLEKQMNGLTTETTALLHKTNLLAEDIQGKSEALDSVFVQVKEVGTSLGKMNHSFQNITGKVTEEAERQSEQVTKVVQWGNAAMQIWQKWQVKKKATDQYIDSKS</sequence>
<keyword evidence="2" id="KW-0472">Membrane</keyword>
<dbReference type="Pfam" id="PF06103">
    <property type="entry name" value="DUF948"/>
    <property type="match status" value="1"/>
</dbReference>
<dbReference type="AlphaFoldDB" id="A0A4U1MD00"/>
<comment type="caution">
    <text evidence="3">The sequence shown here is derived from an EMBL/GenBank/DDBJ whole genome shotgun (WGS) entry which is preliminary data.</text>
</comment>
<dbReference type="Proteomes" id="UP000310541">
    <property type="component" value="Unassembled WGS sequence"/>
</dbReference>
<keyword evidence="2" id="KW-1133">Transmembrane helix</keyword>
<organism evidence="3 4">
    <name type="scientific">Guptibacillus hwajinpoensis</name>
    <dbReference type="NCBI Taxonomy" id="208199"/>
    <lineage>
        <taxon>Bacteria</taxon>
        <taxon>Bacillati</taxon>
        <taxon>Bacillota</taxon>
        <taxon>Bacilli</taxon>
        <taxon>Bacillales</taxon>
        <taxon>Guptibacillaceae</taxon>
        <taxon>Guptibacillus</taxon>
    </lineage>
</organism>
<dbReference type="RefSeq" id="WP_136948564.1">
    <property type="nucleotide sequence ID" value="NZ_SWFM01000007.1"/>
</dbReference>
<accession>A0A4U1MD00</accession>
<keyword evidence="2" id="KW-0812">Transmembrane</keyword>
<proteinExistence type="predicted"/>
<dbReference type="OrthoDB" id="2366030at2"/>
<dbReference type="PANTHER" id="PTHR40070">
    <property type="entry name" value="UPF0478 PROTEIN YTXG"/>
    <property type="match status" value="1"/>
</dbReference>
<dbReference type="InterPro" id="IPR009293">
    <property type="entry name" value="UPF0478"/>
</dbReference>
<dbReference type="PANTHER" id="PTHR40070:SF1">
    <property type="entry name" value="UPF0478 PROTEIN YTXG"/>
    <property type="match status" value="1"/>
</dbReference>